<dbReference type="EMBL" id="MHIS01000021">
    <property type="protein sequence ID" value="OGY56120.1"/>
    <property type="molecule type" value="Genomic_DNA"/>
</dbReference>
<accession>A0A1G1YWZ6</accession>
<name>A0A1G1YWZ6_9BACT</name>
<dbReference type="InterPro" id="IPR001537">
    <property type="entry name" value="SpoU_MeTrfase"/>
</dbReference>
<keyword evidence="1" id="KW-0489">Methyltransferase</keyword>
<evidence type="ECO:0000256" key="2">
    <source>
        <dbReference type="ARBA" id="ARBA00022679"/>
    </source>
</evidence>
<dbReference type="Gene3D" id="3.40.1280.10">
    <property type="match status" value="1"/>
</dbReference>
<dbReference type="InterPro" id="IPR029028">
    <property type="entry name" value="Alpha/beta_knot_MTases"/>
</dbReference>
<keyword evidence="2" id="KW-0808">Transferase</keyword>
<dbReference type="GO" id="GO:0006396">
    <property type="term" value="P:RNA processing"/>
    <property type="evidence" value="ECO:0007669"/>
    <property type="project" value="InterPro"/>
</dbReference>
<evidence type="ECO:0000313" key="5">
    <source>
        <dbReference type="Proteomes" id="UP000178179"/>
    </source>
</evidence>
<protein>
    <recommendedName>
        <fullName evidence="3">tRNA/rRNA methyltransferase SpoU type domain-containing protein</fullName>
    </recommendedName>
</protein>
<dbReference type="GO" id="GO:0005829">
    <property type="term" value="C:cytosol"/>
    <property type="evidence" value="ECO:0007669"/>
    <property type="project" value="TreeGrafter"/>
</dbReference>
<dbReference type="AlphaFoldDB" id="A0A1G1YWZ6"/>
<dbReference type="Pfam" id="PF00588">
    <property type="entry name" value="SpoU_methylase"/>
    <property type="match status" value="1"/>
</dbReference>
<dbReference type="GO" id="GO:0003723">
    <property type="term" value="F:RNA binding"/>
    <property type="evidence" value="ECO:0007669"/>
    <property type="project" value="InterPro"/>
</dbReference>
<evidence type="ECO:0000313" key="4">
    <source>
        <dbReference type="EMBL" id="OGY56120.1"/>
    </source>
</evidence>
<gene>
    <name evidence="4" type="ORF">A2119_02825</name>
</gene>
<reference evidence="4 5" key="1">
    <citation type="journal article" date="2016" name="Nat. Commun.">
        <title>Thousands of microbial genomes shed light on interconnected biogeochemical processes in an aquifer system.</title>
        <authorList>
            <person name="Anantharaman K."/>
            <person name="Brown C.T."/>
            <person name="Hug L.A."/>
            <person name="Sharon I."/>
            <person name="Castelle C.J."/>
            <person name="Probst A.J."/>
            <person name="Thomas B.C."/>
            <person name="Singh A."/>
            <person name="Wilkins M.J."/>
            <person name="Karaoz U."/>
            <person name="Brodie E.L."/>
            <person name="Williams K.H."/>
            <person name="Hubbard S.S."/>
            <person name="Banfield J.F."/>
        </authorList>
    </citation>
    <scope>NUCLEOTIDE SEQUENCE [LARGE SCALE GENOMIC DNA]</scope>
</reference>
<proteinExistence type="predicted"/>
<dbReference type="PANTHER" id="PTHR46429:SF1">
    <property type="entry name" value="23S RRNA (GUANOSINE-2'-O-)-METHYLTRANSFERASE RLMB"/>
    <property type="match status" value="1"/>
</dbReference>
<dbReference type="GO" id="GO:0008173">
    <property type="term" value="F:RNA methyltransferase activity"/>
    <property type="evidence" value="ECO:0007669"/>
    <property type="project" value="InterPro"/>
</dbReference>
<dbReference type="PANTHER" id="PTHR46429">
    <property type="entry name" value="23S RRNA (GUANOSINE-2'-O-)-METHYLTRANSFERASE RLMB"/>
    <property type="match status" value="1"/>
</dbReference>
<dbReference type="GO" id="GO:0032259">
    <property type="term" value="P:methylation"/>
    <property type="evidence" value="ECO:0007669"/>
    <property type="project" value="UniProtKB-KW"/>
</dbReference>
<evidence type="ECO:0000256" key="1">
    <source>
        <dbReference type="ARBA" id="ARBA00022603"/>
    </source>
</evidence>
<dbReference type="Proteomes" id="UP000178179">
    <property type="component" value="Unassembled WGS sequence"/>
</dbReference>
<evidence type="ECO:0000259" key="3">
    <source>
        <dbReference type="Pfam" id="PF00588"/>
    </source>
</evidence>
<comment type="caution">
    <text evidence="4">The sequence shown here is derived from an EMBL/GenBank/DDBJ whole genome shotgun (WGS) entry which is preliminary data.</text>
</comment>
<dbReference type="InterPro" id="IPR004441">
    <property type="entry name" value="rRNA_MeTrfase_TrmH"/>
</dbReference>
<feature type="domain" description="tRNA/rRNA methyltransferase SpoU type" evidence="3">
    <location>
        <begin position="1"/>
        <end position="149"/>
    </location>
</feature>
<dbReference type="InterPro" id="IPR029026">
    <property type="entry name" value="tRNA_m1G_MTases_N"/>
</dbReference>
<dbReference type="SUPFAM" id="SSF75217">
    <property type="entry name" value="alpha/beta knot"/>
    <property type="match status" value="1"/>
</dbReference>
<sequence length="154" mass="17030">MVVLLHNIRSVQNVASIFRTADGVGVERIYLCGITPGPLDRLGHSRTQFIKVSLGSEKNIPYEKKGSTLKAIDVLRKEGYQILSIEQAKNSTPYYKFKSKKEKMALVLGSEVAGLSDAILKKSDKILEIPMEGRKESLNVAVAFGIVAYALKYK</sequence>
<organism evidence="4 5">
    <name type="scientific">Candidatus Colwellbacteria bacterium GWA2_46_10</name>
    <dbReference type="NCBI Taxonomy" id="1797684"/>
    <lineage>
        <taxon>Bacteria</taxon>
        <taxon>Candidatus Colwelliibacteriota</taxon>
    </lineage>
</organism>